<sequence length="170" mass="20042">MNSIDNPNLIKYTKNTTKRFFLCVEKIVSWKEGGYVAYIPLTKSEEKLMQFLWEQGKPLSASEIQALWKDNAWTKSYTRDIMRALEEKGAIEFYNLERTGKNYGRRFRTVLTREEYFSQLAMRNGVTVTKMFQVEAFAMVEKGNKQEMDDLILELEGMIEEYRARDDDAE</sequence>
<dbReference type="RefSeq" id="WP_084384188.1">
    <property type="nucleotide sequence ID" value="NZ_CP021422.1"/>
</dbReference>
<accession>A0ABN5A4U9</accession>
<evidence type="ECO:0000313" key="6">
    <source>
        <dbReference type="Proteomes" id="UP000196710"/>
    </source>
</evidence>
<reference evidence="6" key="1">
    <citation type="submission" date="2017-05" db="EMBL/GenBank/DDBJ databases">
        <title>Improved OligoMM genomes.</title>
        <authorList>
            <person name="Garzetti D."/>
        </authorList>
    </citation>
    <scope>NUCLEOTIDE SEQUENCE [LARGE SCALE GENOMIC DNA]</scope>
    <source>
        <strain evidence="6">KB18</strain>
    </source>
</reference>
<organism evidence="5 6">
    <name type="scientific">Acutalibacter muris</name>
    <dbReference type="NCBI Taxonomy" id="1796620"/>
    <lineage>
        <taxon>Bacteria</taxon>
        <taxon>Bacillati</taxon>
        <taxon>Bacillota</taxon>
        <taxon>Clostridia</taxon>
        <taxon>Eubacteriales</taxon>
        <taxon>Acutalibacteraceae</taxon>
        <taxon>Acutalibacter</taxon>
    </lineage>
</organism>
<dbReference type="InterPro" id="IPR005650">
    <property type="entry name" value="BlaI_family"/>
</dbReference>
<keyword evidence="2" id="KW-0805">Transcription regulation</keyword>
<proteinExistence type="inferred from homology"/>
<evidence type="ECO:0000313" key="5">
    <source>
        <dbReference type="EMBL" id="ASB40437.1"/>
    </source>
</evidence>
<dbReference type="EMBL" id="CP021422">
    <property type="protein sequence ID" value="ASB40437.1"/>
    <property type="molecule type" value="Genomic_DNA"/>
</dbReference>
<evidence type="ECO:0000256" key="4">
    <source>
        <dbReference type="ARBA" id="ARBA00023163"/>
    </source>
</evidence>
<evidence type="ECO:0000256" key="1">
    <source>
        <dbReference type="ARBA" id="ARBA00011046"/>
    </source>
</evidence>
<dbReference type="InterPro" id="IPR036388">
    <property type="entry name" value="WH-like_DNA-bd_sf"/>
</dbReference>
<dbReference type="Gene3D" id="1.10.10.10">
    <property type="entry name" value="Winged helix-like DNA-binding domain superfamily/Winged helix DNA-binding domain"/>
    <property type="match status" value="1"/>
</dbReference>
<evidence type="ECO:0008006" key="7">
    <source>
        <dbReference type="Google" id="ProtNLM"/>
    </source>
</evidence>
<dbReference type="InterPro" id="IPR036390">
    <property type="entry name" value="WH_DNA-bd_sf"/>
</dbReference>
<evidence type="ECO:0000256" key="3">
    <source>
        <dbReference type="ARBA" id="ARBA00023125"/>
    </source>
</evidence>
<evidence type="ECO:0000256" key="2">
    <source>
        <dbReference type="ARBA" id="ARBA00023015"/>
    </source>
</evidence>
<protein>
    <recommendedName>
        <fullName evidence="7">MarR family transcriptional regulator</fullName>
    </recommendedName>
</protein>
<keyword evidence="3" id="KW-0238">DNA-binding</keyword>
<name>A0ABN5A4U9_9FIRM</name>
<dbReference type="Pfam" id="PF03965">
    <property type="entry name" value="Penicillinase_R"/>
    <property type="match status" value="1"/>
</dbReference>
<comment type="similarity">
    <text evidence="1">Belongs to the BlaI transcriptional regulatory family.</text>
</comment>
<keyword evidence="4" id="KW-0804">Transcription</keyword>
<keyword evidence="6" id="KW-1185">Reference proteome</keyword>
<dbReference type="Proteomes" id="UP000196710">
    <property type="component" value="Chromosome"/>
</dbReference>
<gene>
    <name evidence="5" type="ORF">ADH66_07035</name>
</gene>
<dbReference type="SUPFAM" id="SSF46785">
    <property type="entry name" value="Winged helix' DNA-binding domain"/>
    <property type="match status" value="1"/>
</dbReference>